<sequence>MASVHLRSGEVTIEQPVMKDILLRGSNGEQDMMGNLSFLTQKDMYTKNRIWLSGSKDYSINPFGKLTKKPARHLPNGQVFRHKSYYHGFFISLLCTEDFYSAHSESLKEYDVTDEKHYDRTHMPKWF</sequence>
<gene>
    <name evidence="1" type="ORF">METZ01_LOCUS190465</name>
</gene>
<organism evidence="1">
    <name type="scientific">marine metagenome</name>
    <dbReference type="NCBI Taxonomy" id="408172"/>
    <lineage>
        <taxon>unclassified sequences</taxon>
        <taxon>metagenomes</taxon>
        <taxon>ecological metagenomes</taxon>
    </lineage>
</organism>
<proteinExistence type="predicted"/>
<dbReference type="AlphaFoldDB" id="A0A382DIS9"/>
<evidence type="ECO:0000313" key="1">
    <source>
        <dbReference type="EMBL" id="SVB37611.1"/>
    </source>
</evidence>
<accession>A0A382DIS9</accession>
<reference evidence="1" key="1">
    <citation type="submission" date="2018-05" db="EMBL/GenBank/DDBJ databases">
        <authorList>
            <person name="Lanie J.A."/>
            <person name="Ng W.-L."/>
            <person name="Kazmierczak K.M."/>
            <person name="Andrzejewski T.M."/>
            <person name="Davidsen T.M."/>
            <person name="Wayne K.J."/>
            <person name="Tettelin H."/>
            <person name="Glass J.I."/>
            <person name="Rusch D."/>
            <person name="Podicherti R."/>
            <person name="Tsui H.-C.T."/>
            <person name="Winkler M.E."/>
        </authorList>
    </citation>
    <scope>NUCLEOTIDE SEQUENCE</scope>
</reference>
<dbReference type="EMBL" id="UINC01039310">
    <property type="protein sequence ID" value="SVB37611.1"/>
    <property type="molecule type" value="Genomic_DNA"/>
</dbReference>
<name>A0A382DIS9_9ZZZZ</name>
<protein>
    <submittedName>
        <fullName evidence="1">Uncharacterized protein</fullName>
    </submittedName>
</protein>